<dbReference type="InterPro" id="IPR050914">
    <property type="entry name" value="snRNP_SmB/NAA38-like"/>
</dbReference>
<keyword evidence="8" id="KW-0539">Nucleus</keyword>
<evidence type="ECO:0000256" key="7">
    <source>
        <dbReference type="ARBA" id="ARBA00023187"/>
    </source>
</evidence>
<dbReference type="GO" id="GO:0071013">
    <property type="term" value="C:catalytic step 2 spliceosome"/>
    <property type="evidence" value="ECO:0007669"/>
    <property type="project" value="TreeGrafter"/>
</dbReference>
<keyword evidence="9" id="KW-0687">Ribonucleoprotein</keyword>
<evidence type="ECO:0000256" key="8">
    <source>
        <dbReference type="ARBA" id="ARBA00023242"/>
    </source>
</evidence>
<evidence type="ECO:0000256" key="11">
    <source>
        <dbReference type="SAM" id="MobiDB-lite"/>
    </source>
</evidence>
<evidence type="ECO:0000313" key="13">
    <source>
        <dbReference type="EMBL" id="KAI5948939.1"/>
    </source>
</evidence>
<dbReference type="InterPro" id="IPR047575">
    <property type="entry name" value="Sm"/>
</dbReference>
<dbReference type="PANTHER" id="PTHR10701:SF0">
    <property type="entry name" value="SMALL NUCLEAR RIBONUCLEOPROTEIN-ASSOCIATED PROTEIN B"/>
    <property type="match status" value="1"/>
</dbReference>
<evidence type="ECO:0000256" key="6">
    <source>
        <dbReference type="ARBA" id="ARBA00022884"/>
    </source>
</evidence>
<proteinExistence type="inferred from homology"/>
<dbReference type="SMART" id="SM00651">
    <property type="entry name" value="Sm"/>
    <property type="match status" value="1"/>
</dbReference>
<dbReference type="Gene3D" id="2.30.30.100">
    <property type="match status" value="1"/>
</dbReference>
<dbReference type="GO" id="GO:0071004">
    <property type="term" value="C:U2-type prespliceosome"/>
    <property type="evidence" value="ECO:0007669"/>
    <property type="project" value="TreeGrafter"/>
</dbReference>
<reference evidence="13 14" key="1">
    <citation type="journal article" date="2022" name="DNA Res.">
        <title>Genome analysis of five recently described species of the CUG-Ser clade uncovers Candida theae as a new hybrid lineage with pathogenic potential in the Candida parapsilosis species complex.</title>
        <authorList>
            <person name="Mixao V."/>
            <person name="Del Olmo V."/>
            <person name="Hegedusova E."/>
            <person name="Saus E."/>
            <person name="Pryszcz L."/>
            <person name="Cillingova A."/>
            <person name="Nosek J."/>
            <person name="Gabaldon T."/>
        </authorList>
    </citation>
    <scope>NUCLEOTIDE SEQUENCE [LARGE SCALE GENOMIC DNA]</scope>
    <source>
        <strain evidence="13 14">CBS 12239</strain>
    </source>
</reference>
<evidence type="ECO:0000256" key="2">
    <source>
        <dbReference type="ARBA" id="ARBA00004496"/>
    </source>
</evidence>
<comment type="caution">
    <text evidence="13">The sequence shown here is derived from an EMBL/GenBank/DDBJ whole genome shotgun (WGS) entry which is preliminary data.</text>
</comment>
<evidence type="ECO:0000256" key="5">
    <source>
        <dbReference type="ARBA" id="ARBA00022664"/>
    </source>
</evidence>
<evidence type="ECO:0000256" key="1">
    <source>
        <dbReference type="ARBA" id="ARBA00004123"/>
    </source>
</evidence>
<dbReference type="Pfam" id="PF01423">
    <property type="entry name" value="LSM"/>
    <property type="match status" value="1"/>
</dbReference>
<feature type="region of interest" description="Disordered" evidence="11">
    <location>
        <begin position="123"/>
        <end position="151"/>
    </location>
</feature>
<dbReference type="GO" id="GO:0000398">
    <property type="term" value="P:mRNA splicing, via spliceosome"/>
    <property type="evidence" value="ECO:0007669"/>
    <property type="project" value="TreeGrafter"/>
</dbReference>
<dbReference type="EMBL" id="JAIHNG010000176">
    <property type="protein sequence ID" value="KAI5948939.1"/>
    <property type="molecule type" value="Genomic_DNA"/>
</dbReference>
<evidence type="ECO:0000313" key="14">
    <source>
        <dbReference type="Proteomes" id="UP001204833"/>
    </source>
</evidence>
<dbReference type="GO" id="GO:0003723">
    <property type="term" value="F:RNA binding"/>
    <property type="evidence" value="ECO:0007669"/>
    <property type="project" value="UniProtKB-KW"/>
</dbReference>
<organism evidence="13 14">
    <name type="scientific">Candida theae</name>
    <dbReference type="NCBI Taxonomy" id="1198502"/>
    <lineage>
        <taxon>Eukaryota</taxon>
        <taxon>Fungi</taxon>
        <taxon>Dikarya</taxon>
        <taxon>Ascomycota</taxon>
        <taxon>Saccharomycotina</taxon>
        <taxon>Pichiomycetes</taxon>
        <taxon>Debaryomycetaceae</taxon>
        <taxon>Candida/Lodderomyces clade</taxon>
        <taxon>Candida</taxon>
    </lineage>
</organism>
<keyword evidence="7" id="KW-0508">mRNA splicing</keyword>
<comment type="subcellular location">
    <subcellularLocation>
        <location evidence="2">Cytoplasm</location>
    </subcellularLocation>
    <subcellularLocation>
        <location evidence="1">Nucleus</location>
    </subcellularLocation>
</comment>
<dbReference type="InterPro" id="IPR001163">
    <property type="entry name" value="Sm_dom_euk/arc"/>
</dbReference>
<dbReference type="GO" id="GO:0046540">
    <property type="term" value="C:U4/U6 x U5 tri-snRNP complex"/>
    <property type="evidence" value="ECO:0007669"/>
    <property type="project" value="TreeGrafter"/>
</dbReference>
<name>A0AAD5FW51_9ASCO</name>
<dbReference type="Proteomes" id="UP001204833">
    <property type="component" value="Unassembled WGS sequence"/>
</dbReference>
<dbReference type="RefSeq" id="XP_051606449.1">
    <property type="nucleotide sequence ID" value="XM_051754716.1"/>
</dbReference>
<dbReference type="GeneID" id="76153176"/>
<evidence type="ECO:0000256" key="4">
    <source>
        <dbReference type="ARBA" id="ARBA00022490"/>
    </source>
</evidence>
<dbReference type="InterPro" id="IPR010920">
    <property type="entry name" value="LSM_dom_sf"/>
</dbReference>
<dbReference type="PANTHER" id="PTHR10701">
    <property type="entry name" value="SMALL NUCLEAR RIBONUCLEOPROTEIN-ASSOCIATED PROTEIN B AND N"/>
    <property type="match status" value="1"/>
</dbReference>
<keyword evidence="14" id="KW-1185">Reference proteome</keyword>
<dbReference type="GO" id="GO:0005682">
    <property type="term" value="C:U5 snRNP"/>
    <property type="evidence" value="ECO:0007669"/>
    <property type="project" value="TreeGrafter"/>
</dbReference>
<dbReference type="PROSITE" id="PS52002">
    <property type="entry name" value="SM"/>
    <property type="match status" value="1"/>
</dbReference>
<dbReference type="GO" id="GO:0005737">
    <property type="term" value="C:cytoplasm"/>
    <property type="evidence" value="ECO:0007669"/>
    <property type="project" value="UniProtKB-SubCell"/>
</dbReference>
<sequence>MSAKLPITKKTKMSDLINNRLKIHTVDNRTYTGTLLSFDKHLNVVLADTEEARITKKSLTELRIQSQKRANKKLPITSASTTPLFPTEIPKSSKPDLTRRHIGLIVLRGEQIVNFTIETGPSSDLKVGTTGGSTSSSRPVKQPVSKLKKIA</sequence>
<keyword evidence="4" id="KW-0963">Cytoplasm</keyword>
<dbReference type="SUPFAM" id="SSF50182">
    <property type="entry name" value="Sm-like ribonucleoproteins"/>
    <property type="match status" value="1"/>
</dbReference>
<feature type="region of interest" description="Disordered" evidence="11">
    <location>
        <begin position="73"/>
        <end position="93"/>
    </location>
</feature>
<evidence type="ECO:0000256" key="3">
    <source>
        <dbReference type="ARBA" id="ARBA00009123"/>
    </source>
</evidence>
<dbReference type="GO" id="GO:0070990">
    <property type="term" value="F:snRNP binding"/>
    <property type="evidence" value="ECO:0007669"/>
    <property type="project" value="TreeGrafter"/>
</dbReference>
<dbReference type="CDD" id="cd01717">
    <property type="entry name" value="Sm_B"/>
    <property type="match status" value="1"/>
</dbReference>
<evidence type="ECO:0000259" key="12">
    <source>
        <dbReference type="PROSITE" id="PS52002"/>
    </source>
</evidence>
<dbReference type="GO" id="GO:0005685">
    <property type="term" value="C:U1 snRNP"/>
    <property type="evidence" value="ECO:0007669"/>
    <property type="project" value="TreeGrafter"/>
</dbReference>
<keyword evidence="6" id="KW-0694">RNA-binding</keyword>
<protein>
    <recommendedName>
        <fullName evidence="10">Sm protein B</fullName>
    </recommendedName>
</protein>
<dbReference type="AlphaFoldDB" id="A0AAD5FW51"/>
<dbReference type="GO" id="GO:0005686">
    <property type="term" value="C:U2 snRNP"/>
    <property type="evidence" value="ECO:0007669"/>
    <property type="project" value="TreeGrafter"/>
</dbReference>
<feature type="domain" description="Sm" evidence="12">
    <location>
        <begin position="8"/>
        <end position="121"/>
    </location>
</feature>
<accession>A0AAD5FW51</accession>
<evidence type="ECO:0000256" key="10">
    <source>
        <dbReference type="ARBA" id="ARBA00041355"/>
    </source>
</evidence>
<keyword evidence="5" id="KW-0507">mRNA processing</keyword>
<comment type="similarity">
    <text evidence="3">Belongs to the snRNP SmB/SmN family.</text>
</comment>
<gene>
    <name evidence="13" type="ORF">KGF57_005132</name>
</gene>
<evidence type="ECO:0000256" key="9">
    <source>
        <dbReference type="ARBA" id="ARBA00023274"/>
    </source>
</evidence>
<dbReference type="GO" id="GO:0005687">
    <property type="term" value="C:U4 snRNP"/>
    <property type="evidence" value="ECO:0007669"/>
    <property type="project" value="TreeGrafter"/>
</dbReference>